<dbReference type="Pfam" id="PF08402">
    <property type="entry name" value="TOBE_2"/>
    <property type="match status" value="1"/>
</dbReference>
<dbReference type="SMART" id="SM00382">
    <property type="entry name" value="AAA"/>
    <property type="match status" value="1"/>
</dbReference>
<dbReference type="STRING" id="1387353.BSF38_01152"/>
<dbReference type="InterPro" id="IPR013611">
    <property type="entry name" value="Transp-assoc_OB_typ2"/>
</dbReference>
<keyword evidence="5" id="KW-0472">Membrane</keyword>
<dbReference type="SUPFAM" id="SSF50331">
    <property type="entry name" value="MOP-like"/>
    <property type="match status" value="1"/>
</dbReference>
<dbReference type="InterPro" id="IPR015853">
    <property type="entry name" value="ABC_transpr_FbpC"/>
</dbReference>
<dbReference type="GO" id="GO:0015408">
    <property type="term" value="F:ABC-type ferric iron transporter activity"/>
    <property type="evidence" value="ECO:0007669"/>
    <property type="project" value="InterPro"/>
</dbReference>
<organism evidence="7 8">
    <name type="scientific">Paludisphaera borealis</name>
    <dbReference type="NCBI Taxonomy" id="1387353"/>
    <lineage>
        <taxon>Bacteria</taxon>
        <taxon>Pseudomonadati</taxon>
        <taxon>Planctomycetota</taxon>
        <taxon>Planctomycetia</taxon>
        <taxon>Isosphaerales</taxon>
        <taxon>Isosphaeraceae</taxon>
        <taxon>Paludisphaera</taxon>
    </lineage>
</organism>
<dbReference type="InterPro" id="IPR012340">
    <property type="entry name" value="NA-bd_OB-fold"/>
</dbReference>
<dbReference type="Gene3D" id="3.40.50.300">
    <property type="entry name" value="P-loop containing nucleotide triphosphate hydrolases"/>
    <property type="match status" value="1"/>
</dbReference>
<dbReference type="GO" id="GO:0005524">
    <property type="term" value="F:ATP binding"/>
    <property type="evidence" value="ECO:0007669"/>
    <property type="project" value="UniProtKB-KW"/>
</dbReference>
<dbReference type="GO" id="GO:0055052">
    <property type="term" value="C:ATP-binding cassette (ABC) transporter complex, substrate-binding subunit-containing"/>
    <property type="evidence" value="ECO:0007669"/>
    <property type="project" value="TreeGrafter"/>
</dbReference>
<evidence type="ECO:0000256" key="5">
    <source>
        <dbReference type="ARBA" id="ARBA00023136"/>
    </source>
</evidence>
<evidence type="ECO:0000256" key="4">
    <source>
        <dbReference type="ARBA" id="ARBA00022840"/>
    </source>
</evidence>
<evidence type="ECO:0000313" key="7">
    <source>
        <dbReference type="EMBL" id="APW59721.1"/>
    </source>
</evidence>
<dbReference type="InterPro" id="IPR008995">
    <property type="entry name" value="Mo/tungstate-bd_C_term_dom"/>
</dbReference>
<reference evidence="8" key="1">
    <citation type="submission" date="2016-12" db="EMBL/GenBank/DDBJ databases">
        <title>Comparative genomics of four Isosphaeraceae planctomycetes: a common pool of plasmids and glycoside hydrolase genes.</title>
        <authorList>
            <person name="Ivanova A."/>
        </authorList>
    </citation>
    <scope>NUCLEOTIDE SEQUENCE [LARGE SCALE GENOMIC DNA]</scope>
    <source>
        <strain evidence="8">PX4</strain>
    </source>
</reference>
<evidence type="ECO:0000256" key="2">
    <source>
        <dbReference type="ARBA" id="ARBA00022475"/>
    </source>
</evidence>
<dbReference type="PROSITE" id="PS50893">
    <property type="entry name" value="ABC_TRANSPORTER_2"/>
    <property type="match status" value="1"/>
</dbReference>
<keyword evidence="8" id="KW-1185">Reference proteome</keyword>
<keyword evidence="4 7" id="KW-0067">ATP-binding</keyword>
<dbReference type="Pfam" id="PF00005">
    <property type="entry name" value="ABC_tran"/>
    <property type="match status" value="1"/>
</dbReference>
<dbReference type="GO" id="GO:0016887">
    <property type="term" value="F:ATP hydrolysis activity"/>
    <property type="evidence" value="ECO:0007669"/>
    <property type="project" value="InterPro"/>
</dbReference>
<dbReference type="Gene3D" id="2.40.50.100">
    <property type="match status" value="1"/>
</dbReference>
<keyword evidence="3" id="KW-0547">Nucleotide-binding</keyword>
<name>A0A1U7CLB9_9BACT</name>
<dbReference type="KEGG" id="pbor:BSF38_01152"/>
<sequence length="366" mass="40122">MSSIELRQVSRDFDARTRALDSVDLTVLDGERLVVLGPSGSGKTTILRLIAGLDQPTTGSVRLGDALVDGLPPHRRNVAMVFQYPTLYPHLDVAGNLEFGLKTRGVPRAERRRRIGEVASMLKIDALVRRRPASLSGGERQRVAIGRAVVRRPAVLLLDEPFSSLDLPLRAALRRELIELHEAFRTTLVHVTHDQGEALSLGQRIAVLDRGRLIQVASPRELYERPASPIVAAFVGGPPMNLLPCTLVRDGSRTSLVVGQRRWPINPTHPLPALADGESRAMLMGIRPEHLHVDPADALTERAEGFLAIESRIRRIEFQGDSVLLTLDLRGSTAVARVAARDDFHEGQSVVASPDLARAVWFSADN</sequence>
<proteinExistence type="predicted"/>
<dbReference type="CDD" id="cd03259">
    <property type="entry name" value="ABC_Carb_Solutes_like"/>
    <property type="match status" value="1"/>
</dbReference>
<dbReference type="PANTHER" id="PTHR43875:SF1">
    <property type="entry name" value="OSMOPROTECTIVE COMPOUNDS UPTAKE ATP-BINDING PROTEIN GGTA"/>
    <property type="match status" value="1"/>
</dbReference>
<gene>
    <name evidence="7" type="primary">ugpC</name>
    <name evidence="7" type="ORF">BSF38_01152</name>
</gene>
<keyword evidence="1" id="KW-0813">Transport</keyword>
<dbReference type="InterPro" id="IPR017871">
    <property type="entry name" value="ABC_transporter-like_CS"/>
</dbReference>
<keyword evidence="7" id="KW-0378">Hydrolase</keyword>
<dbReference type="Proteomes" id="UP000186309">
    <property type="component" value="Chromosome"/>
</dbReference>
<keyword evidence="2" id="KW-1003">Cell membrane</keyword>
<protein>
    <submittedName>
        <fullName evidence="7">sn-glycerol-3-phosphate import ATP-binding protein UgpC</fullName>
        <ecNumber evidence="7">3.6.3.20</ecNumber>
    </submittedName>
</protein>
<dbReference type="AlphaFoldDB" id="A0A1U7CLB9"/>
<accession>A0A1U7CLB9</accession>
<dbReference type="SUPFAM" id="SSF52540">
    <property type="entry name" value="P-loop containing nucleoside triphosphate hydrolases"/>
    <property type="match status" value="1"/>
</dbReference>
<dbReference type="PROSITE" id="PS00211">
    <property type="entry name" value="ABC_TRANSPORTER_1"/>
    <property type="match status" value="1"/>
</dbReference>
<evidence type="ECO:0000256" key="3">
    <source>
        <dbReference type="ARBA" id="ARBA00022741"/>
    </source>
</evidence>
<dbReference type="PANTHER" id="PTHR43875">
    <property type="entry name" value="MALTODEXTRIN IMPORT ATP-BINDING PROTEIN MSMX"/>
    <property type="match status" value="1"/>
</dbReference>
<dbReference type="InterPro" id="IPR047641">
    <property type="entry name" value="ABC_transpr_MalK/UgpC-like"/>
</dbReference>
<dbReference type="Gene3D" id="2.40.50.140">
    <property type="entry name" value="Nucleic acid-binding proteins"/>
    <property type="match status" value="1"/>
</dbReference>
<dbReference type="InterPro" id="IPR027417">
    <property type="entry name" value="P-loop_NTPase"/>
</dbReference>
<evidence type="ECO:0000313" key="8">
    <source>
        <dbReference type="Proteomes" id="UP000186309"/>
    </source>
</evidence>
<feature type="domain" description="ABC transporter" evidence="6">
    <location>
        <begin position="4"/>
        <end position="235"/>
    </location>
</feature>
<dbReference type="FunFam" id="3.40.50.300:FF:000042">
    <property type="entry name" value="Maltose/maltodextrin ABC transporter, ATP-binding protein"/>
    <property type="match status" value="1"/>
</dbReference>
<dbReference type="InterPro" id="IPR003439">
    <property type="entry name" value="ABC_transporter-like_ATP-bd"/>
</dbReference>
<dbReference type="EMBL" id="CP019082">
    <property type="protein sequence ID" value="APW59721.1"/>
    <property type="molecule type" value="Genomic_DNA"/>
</dbReference>
<dbReference type="InterPro" id="IPR003593">
    <property type="entry name" value="AAA+_ATPase"/>
</dbReference>
<dbReference type="EC" id="3.6.3.20" evidence="7"/>
<evidence type="ECO:0000259" key="6">
    <source>
        <dbReference type="PROSITE" id="PS50893"/>
    </source>
</evidence>
<dbReference type="RefSeq" id="WP_076343860.1">
    <property type="nucleotide sequence ID" value="NZ_CP019082.1"/>
</dbReference>
<evidence type="ECO:0000256" key="1">
    <source>
        <dbReference type="ARBA" id="ARBA00022448"/>
    </source>
</evidence>